<dbReference type="Pfam" id="PF19259">
    <property type="entry name" value="Ty3_capsid"/>
    <property type="match status" value="1"/>
</dbReference>
<dbReference type="InterPro" id="IPR043926">
    <property type="entry name" value="ABCG_dom"/>
</dbReference>
<sequence length="1909" mass="215785">MSWLPPEPEITPPEGEPPVRDDHLRSLSIRNIQDPYVNRERFETMASRYSTLDTDNLNTMLNGGLERFYKKYHHLSRKSNLQLPTPEAIFQDLSFSVFGRVRAHHRSGNQLGKSQPQATARTAPNPQGQPQPTARTTPDPQGPPQATNMSSGQAGAASDTMSMQQLLVYLTQQQQSYQAQMQTQLQAQMQQANARFEYLVASRGEQRKKDPPMYEGKYGEDIELWIFATEQYYASRRELMEADTSDFVTMISSNLGKSVLNWYRAFIAECEGTNVQPTWSLFKGRLRTRFRPKDFEYDLRERMFRLKQNETIHDYVSKFQDLLSQTELSISELEKRFFFQNGLREETARKIKEESPSTLQDAIEIASNFEFAHYSGKPPRAPAKGSQGSSSSGHRASKSKQNSKSSDKKKGKSDDWKKTATCRNCGKFGHISPDCTQPKRTEANRYMQGAVYAILEAEAQAFKTDDQKRPVTIFIDNGSSLNGVTEELVKKLELDVTEGDMMQVDLGYDQVVHRPRRTVEMSLQLPGFPLTTGTFQVMPVPEGKDIVLGMMWLREQNPDIDWNTGQIAPRIKVENTQTVKLRLPKTRPARWVAGQRRARVAQGREIFNYYRQHGHNGQFGRTKIISSKQFQQMLRRDKDIEAVFVINPHDSGKAERFKTRFYKKYHHLSRKSNLQLPTPEAIFQDLSFSVQVPASTGSHNTVGTHLARIFTPWKRPPMVTKHVLHPMTGIIKPGSMTLLLANPGAGKSTFLKALAGKLQNNSKTDIGGQILYAGKKGDEIDLTKLVGLVDQTDNHIPTLTVRETFKFADMCMNGRPEDQHADMRDIAALRTELFLQILGLENCADTVVGNALLRGVSGGERRRVTVGEMLVGGQSLFLCDEISTGLDSAATFDIVKALRTWCKTLGGSVIVALLQPSPEVVEQFDDILMLSEGQMVYHGPRTEILAYFEERGFSCPPRVDPADFLIEVTSGRGQQYANGNVPKQYLAVTAEDFNSIFIQSGLFKKTQISLNKSLNEQMYGGPESIKKAKRIVRLAPKTSAAQFGLAFIPSTLLLLNRQRLIWLRDPPVLYGKLIEAFLIGLVVSMMYFNAKRTVYLRMVFFSIALFQRQAWQQITISFQLRKVFYKQRPRNFFRTASYVIAETVVQIPVNLSVSFILSTLFYFMSGLTRTFEKYIVYYLIIVCFQHAAGAYITMLSAISPSITAAQALAGLSACFFLLFSGNIILADLIPNYWIWVYWFNPIAWALRSCMLSEFSSDRYKPEESARLLNNFSISQGTEYIWFGVGMLLAYYLLFTIRTSLLTEVITPRGGGLPFTPSNLCVKDLEYFVTLPSGEEKQLLRGVTAHFEPGRIVALMGSSGAGKTTLMDVIAGRKTGGRIVGDIMVNGEPKNPTTFSRIAAYCEQMDIHSEAASVYEALVFSANLRLPPNFTKDQRMNLVRETLDLLELMPISSAMIGNLSVEQKKRVTIGVEVVANPSILFLDEPTSGLDARSALIVMRGVQSIARTGRTILCTIHQPSISIFELFDGLLLLQRGGYTAYFGDLGEESSKMLDYFASIPGTLAIRPQYNPATYMMEVIGAGIGRDMKDYSEEYKISDLGEANRERTLALCEVSNEFVRHSTLNYTPIATGFWNQFSSLAMKQQLTYWRNPQYNFVRMFLFPLYAVIFGTTFYQLSENSVKKINSHVGLIYNSMDFIGVINLMTVLEVTCAERAVFYRERMSNYYGALPYSLSLWFAEVPYLMVVITLFVVIEYWLVGWSHNAGDFFFYLFIFYLYTSACTYIGQWMSVLMPNEKVANVAVGALSCLCNLFSGYLVPRPIMRAGYKWFQYLVPSSYSLAALVGVQFGHRQEIILVQTGNSTEAMTVADYIADTYDFRPELKYNFMAGLIVIWVVLQVAIFLTLKYVSHLKR</sequence>
<dbReference type="SUPFAM" id="SSF57756">
    <property type="entry name" value="Retrovirus zinc finger-like domains"/>
    <property type="match status" value="1"/>
</dbReference>
<evidence type="ECO:0000256" key="1">
    <source>
        <dbReference type="ARBA" id="ARBA00004141"/>
    </source>
</evidence>
<feature type="region of interest" description="Disordered" evidence="10">
    <location>
        <begin position="1"/>
        <end position="20"/>
    </location>
</feature>
<protein>
    <submittedName>
        <fullName evidence="14">ABC transporter G family member 37</fullName>
    </submittedName>
</protein>
<dbReference type="GO" id="GO:0005524">
    <property type="term" value="F:ATP binding"/>
    <property type="evidence" value="ECO:0007669"/>
    <property type="project" value="UniProtKB-KW"/>
</dbReference>
<dbReference type="InterPro" id="IPR036875">
    <property type="entry name" value="Znf_CCHC_sf"/>
</dbReference>
<dbReference type="GO" id="GO:0008270">
    <property type="term" value="F:zinc ion binding"/>
    <property type="evidence" value="ECO:0007669"/>
    <property type="project" value="UniProtKB-KW"/>
</dbReference>
<gene>
    <name evidence="14" type="ORF">P3T76_005479</name>
</gene>
<dbReference type="SUPFAM" id="SSF52540">
    <property type="entry name" value="P-loop containing nucleoside triphosphate hydrolases"/>
    <property type="match status" value="2"/>
</dbReference>
<dbReference type="Gene3D" id="4.10.60.10">
    <property type="entry name" value="Zinc finger, CCHC-type"/>
    <property type="match status" value="1"/>
</dbReference>
<dbReference type="InterPro" id="IPR001878">
    <property type="entry name" value="Znf_CCHC"/>
</dbReference>
<feature type="transmembrane region" description="Helical" evidence="11">
    <location>
        <begin position="1039"/>
        <end position="1056"/>
    </location>
</feature>
<dbReference type="PROSITE" id="PS00211">
    <property type="entry name" value="ABC_TRANSPORTER_1"/>
    <property type="match status" value="1"/>
</dbReference>
<dbReference type="PROSITE" id="PS50158">
    <property type="entry name" value="ZF_CCHC"/>
    <property type="match status" value="1"/>
</dbReference>
<keyword evidence="9" id="KW-0863">Zinc-finger</keyword>
<evidence type="ECO:0000259" key="12">
    <source>
        <dbReference type="PROSITE" id="PS50158"/>
    </source>
</evidence>
<feature type="transmembrane region" description="Helical" evidence="11">
    <location>
        <begin position="1279"/>
        <end position="1296"/>
    </location>
</feature>
<dbReference type="Pfam" id="PF00005">
    <property type="entry name" value="ABC_tran"/>
    <property type="match status" value="2"/>
</dbReference>
<evidence type="ECO:0000256" key="7">
    <source>
        <dbReference type="ARBA" id="ARBA00022989"/>
    </source>
</evidence>
<evidence type="ECO:0000256" key="6">
    <source>
        <dbReference type="ARBA" id="ARBA00022840"/>
    </source>
</evidence>
<feature type="domain" description="ABC transporter" evidence="13">
    <location>
        <begin position="707"/>
        <end position="957"/>
    </location>
</feature>
<dbReference type="InterPro" id="IPR003593">
    <property type="entry name" value="AAA+_ATPase"/>
</dbReference>
<feature type="domain" description="CCHC-type" evidence="12">
    <location>
        <begin position="422"/>
        <end position="437"/>
    </location>
</feature>
<keyword evidence="15" id="KW-1185">Reference proteome</keyword>
<keyword evidence="9" id="KW-0479">Metal-binding</keyword>
<feature type="transmembrane region" description="Helical" evidence="11">
    <location>
        <begin position="1882"/>
        <end position="1904"/>
    </location>
</feature>
<evidence type="ECO:0000256" key="2">
    <source>
        <dbReference type="ARBA" id="ARBA00006012"/>
    </source>
</evidence>
<dbReference type="GO" id="GO:0016020">
    <property type="term" value="C:membrane"/>
    <property type="evidence" value="ECO:0007669"/>
    <property type="project" value="UniProtKB-SubCell"/>
</dbReference>
<evidence type="ECO:0000256" key="8">
    <source>
        <dbReference type="ARBA" id="ARBA00023136"/>
    </source>
</evidence>
<keyword evidence="8 11" id="KW-0472">Membrane</keyword>
<feature type="transmembrane region" description="Helical" evidence="11">
    <location>
        <begin position="1694"/>
        <end position="1713"/>
    </location>
</feature>
<comment type="subcellular location">
    <subcellularLocation>
        <location evidence="1">Membrane</location>
        <topology evidence="1">Multi-pass membrane protein</topology>
    </subcellularLocation>
</comment>
<dbReference type="InterPro" id="IPR017871">
    <property type="entry name" value="ABC_transporter-like_CS"/>
</dbReference>
<dbReference type="Pfam" id="PF01061">
    <property type="entry name" value="ABC2_membrane"/>
    <property type="match status" value="2"/>
</dbReference>
<dbReference type="EMBL" id="JASMQC010000008">
    <property type="protein sequence ID" value="KAK1942842.1"/>
    <property type="molecule type" value="Genomic_DNA"/>
</dbReference>
<feature type="domain" description="ABC transporter" evidence="13">
    <location>
        <begin position="1319"/>
        <end position="1558"/>
    </location>
</feature>
<feature type="compositionally biased region" description="Polar residues" evidence="10">
    <location>
        <begin position="108"/>
        <end position="157"/>
    </location>
</feature>
<dbReference type="InterPro" id="IPR021109">
    <property type="entry name" value="Peptidase_aspartic_dom_sf"/>
</dbReference>
<evidence type="ECO:0000256" key="3">
    <source>
        <dbReference type="ARBA" id="ARBA00022448"/>
    </source>
</evidence>
<evidence type="ECO:0000256" key="4">
    <source>
        <dbReference type="ARBA" id="ARBA00022692"/>
    </source>
</evidence>
<organism evidence="14 15">
    <name type="scientific">Phytophthora citrophthora</name>
    <dbReference type="NCBI Taxonomy" id="4793"/>
    <lineage>
        <taxon>Eukaryota</taxon>
        <taxon>Sar</taxon>
        <taxon>Stramenopiles</taxon>
        <taxon>Oomycota</taxon>
        <taxon>Peronosporomycetes</taxon>
        <taxon>Peronosporales</taxon>
        <taxon>Peronosporaceae</taxon>
        <taxon>Phytophthora</taxon>
    </lineage>
</organism>
<dbReference type="FunFam" id="3.40.50.300:FF:001374">
    <property type="entry name" value="Pleiotropic drug resistance protein ABC superfamily"/>
    <property type="match status" value="1"/>
</dbReference>
<dbReference type="SMART" id="SM00382">
    <property type="entry name" value="AAA"/>
    <property type="match status" value="2"/>
</dbReference>
<feature type="transmembrane region" description="Helical" evidence="11">
    <location>
        <begin position="1653"/>
        <end position="1673"/>
    </location>
</feature>
<dbReference type="GO" id="GO:0003676">
    <property type="term" value="F:nucleic acid binding"/>
    <property type="evidence" value="ECO:0007669"/>
    <property type="project" value="InterPro"/>
</dbReference>
<evidence type="ECO:0000313" key="14">
    <source>
        <dbReference type="EMBL" id="KAK1942842.1"/>
    </source>
</evidence>
<feature type="region of interest" description="Disordered" evidence="10">
    <location>
        <begin position="105"/>
        <end position="157"/>
    </location>
</feature>
<dbReference type="CDD" id="cd00303">
    <property type="entry name" value="retropepsin_like"/>
    <property type="match status" value="1"/>
</dbReference>
<dbReference type="Pfam" id="PF00098">
    <property type="entry name" value="zf-CCHC"/>
    <property type="match status" value="1"/>
</dbReference>
<feature type="transmembrane region" description="Helical" evidence="11">
    <location>
        <begin position="1733"/>
        <end position="1755"/>
    </location>
</feature>
<accession>A0AAD9GQB2</accession>
<dbReference type="Gene3D" id="3.40.50.300">
    <property type="entry name" value="P-loop containing nucleotide triphosphate hydrolases"/>
    <property type="match status" value="2"/>
</dbReference>
<dbReference type="InterPro" id="IPR034003">
    <property type="entry name" value="ABCG_PDR_2"/>
</dbReference>
<dbReference type="GO" id="GO:0016887">
    <property type="term" value="F:ATP hydrolysis activity"/>
    <property type="evidence" value="ECO:0007669"/>
    <property type="project" value="InterPro"/>
</dbReference>
<keyword evidence="5" id="KW-0547">Nucleotide-binding</keyword>
<feature type="transmembrane region" description="Helical" evidence="11">
    <location>
        <begin position="1132"/>
        <end position="1163"/>
    </location>
</feature>
<evidence type="ECO:0000256" key="11">
    <source>
        <dbReference type="SAM" id="Phobius"/>
    </source>
</evidence>
<dbReference type="InterPro" id="IPR027417">
    <property type="entry name" value="P-loop_NTPase"/>
</dbReference>
<evidence type="ECO:0000313" key="15">
    <source>
        <dbReference type="Proteomes" id="UP001259832"/>
    </source>
</evidence>
<name>A0AAD9GQB2_9STRA</name>
<comment type="similarity">
    <text evidence="2">Belongs to the ABC transporter superfamily. ABCG family. PDR (TC 3.A.1.205) subfamily.</text>
</comment>
<feature type="transmembrane region" description="Helical" evidence="11">
    <location>
        <begin position="1764"/>
        <end position="1782"/>
    </location>
</feature>
<dbReference type="SMART" id="SM00343">
    <property type="entry name" value="ZnF_C2HC"/>
    <property type="match status" value="1"/>
</dbReference>
<feature type="transmembrane region" description="Helical" evidence="11">
    <location>
        <begin position="1794"/>
        <end position="1814"/>
    </location>
</feature>
<feature type="region of interest" description="Disordered" evidence="10">
    <location>
        <begin position="374"/>
        <end position="416"/>
    </location>
</feature>
<dbReference type="FunFam" id="3.40.50.300:FF:000289">
    <property type="entry name" value="ABC transporter G family member 31"/>
    <property type="match status" value="1"/>
</dbReference>
<evidence type="ECO:0000256" key="5">
    <source>
        <dbReference type="ARBA" id="ARBA00022741"/>
    </source>
</evidence>
<feature type="compositionally biased region" description="Low complexity" evidence="10">
    <location>
        <begin position="382"/>
        <end position="404"/>
    </location>
</feature>
<evidence type="ECO:0000259" key="13">
    <source>
        <dbReference type="PROSITE" id="PS50893"/>
    </source>
</evidence>
<dbReference type="CDD" id="cd03232">
    <property type="entry name" value="ABCG_PDR_domain2"/>
    <property type="match status" value="1"/>
</dbReference>
<feature type="transmembrane region" description="Helical" evidence="11">
    <location>
        <begin position="1175"/>
        <end position="1195"/>
    </location>
</feature>
<keyword evidence="7 11" id="KW-1133">Transmembrane helix</keyword>
<feature type="transmembrane region" description="Helical" evidence="11">
    <location>
        <begin position="1232"/>
        <end position="1250"/>
    </location>
</feature>
<dbReference type="GO" id="GO:0140359">
    <property type="term" value="F:ABC-type transporter activity"/>
    <property type="evidence" value="ECO:0007669"/>
    <property type="project" value="InterPro"/>
</dbReference>
<keyword evidence="4 11" id="KW-0812">Transmembrane</keyword>
<feature type="transmembrane region" description="Helical" evidence="11">
    <location>
        <begin position="1207"/>
        <end position="1226"/>
    </location>
</feature>
<feature type="transmembrane region" description="Helical" evidence="11">
    <location>
        <begin position="1068"/>
        <end position="1088"/>
    </location>
</feature>
<keyword evidence="3" id="KW-0813">Transport</keyword>
<dbReference type="Pfam" id="PF19055">
    <property type="entry name" value="ABC2_membrane_7"/>
    <property type="match status" value="2"/>
</dbReference>
<dbReference type="Gene3D" id="2.40.70.10">
    <property type="entry name" value="Acid Proteases"/>
    <property type="match status" value="1"/>
</dbReference>
<evidence type="ECO:0000256" key="10">
    <source>
        <dbReference type="SAM" id="MobiDB-lite"/>
    </source>
</evidence>
<comment type="caution">
    <text evidence="14">The sequence shown here is derived from an EMBL/GenBank/DDBJ whole genome shotgun (WGS) entry which is preliminary data.</text>
</comment>
<keyword evidence="6" id="KW-0067">ATP-binding</keyword>
<evidence type="ECO:0000256" key="9">
    <source>
        <dbReference type="PROSITE-ProRule" id="PRU00047"/>
    </source>
</evidence>
<proteinExistence type="inferred from homology"/>
<feature type="compositionally biased region" description="Pro residues" evidence="10">
    <location>
        <begin position="1"/>
        <end position="16"/>
    </location>
</feature>
<dbReference type="InterPro" id="IPR045358">
    <property type="entry name" value="Ty3_capsid"/>
</dbReference>
<dbReference type="InterPro" id="IPR013525">
    <property type="entry name" value="ABC2_TM"/>
</dbReference>
<keyword evidence="9" id="KW-0862">Zinc</keyword>
<dbReference type="PANTHER" id="PTHR19241">
    <property type="entry name" value="ATP-BINDING CASSETTE TRANSPORTER"/>
    <property type="match status" value="1"/>
</dbReference>
<feature type="compositionally biased region" description="Basic and acidic residues" evidence="10">
    <location>
        <begin position="405"/>
        <end position="416"/>
    </location>
</feature>
<dbReference type="Proteomes" id="UP001259832">
    <property type="component" value="Unassembled WGS sequence"/>
</dbReference>
<reference evidence="14" key="1">
    <citation type="submission" date="2023-08" db="EMBL/GenBank/DDBJ databases">
        <title>Reference Genome Resource for the Citrus Pathogen Phytophthora citrophthora.</title>
        <authorList>
            <person name="Moller H."/>
            <person name="Coetzee B."/>
            <person name="Rose L.J."/>
            <person name="Van Niekerk J.M."/>
        </authorList>
    </citation>
    <scope>NUCLEOTIDE SEQUENCE</scope>
    <source>
        <strain evidence="14">STE-U-9442</strain>
    </source>
</reference>
<dbReference type="InterPro" id="IPR003439">
    <property type="entry name" value="ABC_transporter-like_ATP-bd"/>
</dbReference>
<dbReference type="PROSITE" id="PS50893">
    <property type="entry name" value="ABC_TRANSPORTER_2"/>
    <property type="match status" value="2"/>
</dbReference>